<dbReference type="PANTHER" id="PTHR11005">
    <property type="entry name" value="LYSOSOMAL ACID LIPASE-RELATED"/>
    <property type="match status" value="1"/>
</dbReference>
<keyword evidence="5" id="KW-0443">Lipid metabolism</keyword>
<keyword evidence="10" id="KW-1185">Reference proteome</keyword>
<dbReference type="GO" id="GO:0016788">
    <property type="term" value="F:hydrolase activity, acting on ester bonds"/>
    <property type="evidence" value="ECO:0007669"/>
    <property type="project" value="InterPro"/>
</dbReference>
<dbReference type="AlphaFoldDB" id="T1I6B5"/>
<dbReference type="OMA" id="IQEWING"/>
<keyword evidence="3" id="KW-0378">Hydrolase</keyword>
<feature type="domain" description="Partial AB-hydrolase lipase" evidence="8">
    <location>
        <begin position="31"/>
        <end position="84"/>
    </location>
</feature>
<dbReference type="InterPro" id="IPR029058">
    <property type="entry name" value="AB_hydrolase_fold"/>
</dbReference>
<accession>T1I6B5</accession>
<dbReference type="Gene3D" id="3.40.50.1820">
    <property type="entry name" value="alpha/beta hydrolase"/>
    <property type="match status" value="1"/>
</dbReference>
<dbReference type="InterPro" id="IPR000073">
    <property type="entry name" value="AB_hydrolase_1"/>
</dbReference>
<evidence type="ECO:0000256" key="4">
    <source>
        <dbReference type="ARBA" id="ARBA00022963"/>
    </source>
</evidence>
<dbReference type="FunFam" id="3.40.50.1820:FF:000021">
    <property type="entry name" value="Lipase"/>
    <property type="match status" value="1"/>
</dbReference>
<evidence type="ECO:0000259" key="7">
    <source>
        <dbReference type="Pfam" id="PF00561"/>
    </source>
</evidence>
<evidence type="ECO:0000256" key="3">
    <source>
        <dbReference type="ARBA" id="ARBA00022801"/>
    </source>
</evidence>
<dbReference type="VEuPathDB" id="VectorBase:RPRC011834"/>
<dbReference type="STRING" id="13249.T1I6B5"/>
<name>T1I6B5_RHOPR</name>
<proteinExistence type="inferred from homology"/>
<dbReference type="PIRSF" id="PIRSF000862">
    <property type="entry name" value="Steryl_ester_lip"/>
    <property type="match status" value="1"/>
</dbReference>
<evidence type="ECO:0000259" key="8">
    <source>
        <dbReference type="Pfam" id="PF04083"/>
    </source>
</evidence>
<dbReference type="FunCoup" id="T1I6B5">
    <property type="interactions" value="134"/>
</dbReference>
<dbReference type="InterPro" id="IPR025483">
    <property type="entry name" value="Lipase_euk"/>
</dbReference>
<feature type="domain" description="AB hydrolase-1" evidence="7">
    <location>
        <begin position="104"/>
        <end position="205"/>
    </location>
</feature>
<dbReference type="EnsemblMetazoa" id="RPRC011834-RA">
    <property type="protein sequence ID" value="RPRC011834-PA"/>
    <property type="gene ID" value="RPRC011834"/>
</dbReference>
<dbReference type="GO" id="GO:0016042">
    <property type="term" value="P:lipid catabolic process"/>
    <property type="evidence" value="ECO:0007669"/>
    <property type="project" value="UniProtKB-KW"/>
</dbReference>
<comment type="similarity">
    <text evidence="1">Belongs to the AB hydrolase superfamily. Lipase family.</text>
</comment>
<evidence type="ECO:0000313" key="9">
    <source>
        <dbReference type="EnsemblMetazoa" id="RPRC011834-PA"/>
    </source>
</evidence>
<dbReference type="InterPro" id="IPR006693">
    <property type="entry name" value="AB_hydrolase_lipase"/>
</dbReference>
<keyword evidence="2" id="KW-0732">Signal</keyword>
<evidence type="ECO:0000256" key="6">
    <source>
        <dbReference type="ARBA" id="ARBA00023180"/>
    </source>
</evidence>
<reference evidence="9" key="1">
    <citation type="submission" date="2015-05" db="UniProtKB">
        <authorList>
            <consortium name="EnsemblMetazoa"/>
        </authorList>
    </citation>
    <scope>IDENTIFICATION</scope>
</reference>
<dbReference type="Pfam" id="PF00561">
    <property type="entry name" value="Abhydrolase_1"/>
    <property type="match status" value="1"/>
</dbReference>
<dbReference type="InParanoid" id="T1I6B5"/>
<keyword evidence="6" id="KW-0325">Glycoprotein</keyword>
<protein>
    <submittedName>
        <fullName evidence="9">Uncharacterized protein</fullName>
    </submittedName>
</protein>
<dbReference type="eggNOG" id="KOG2624">
    <property type="taxonomic scope" value="Eukaryota"/>
</dbReference>
<dbReference type="EMBL" id="ACPB03003261">
    <property type="status" value="NOT_ANNOTATED_CDS"/>
    <property type="molecule type" value="Genomic_DNA"/>
</dbReference>
<dbReference type="SUPFAM" id="SSF53474">
    <property type="entry name" value="alpha/beta-Hydrolases"/>
    <property type="match status" value="1"/>
</dbReference>
<evidence type="ECO:0000256" key="5">
    <source>
        <dbReference type="ARBA" id="ARBA00023098"/>
    </source>
</evidence>
<dbReference type="HOGENOM" id="CLU_010974_0_3_1"/>
<sequence>YVNILNELERAAVQENESKINMSISFLFQLEIISKYGYPAEKHKVITEDGYYLTLHRIPSGRNNTISSDRSRPAVLLQHCILCSRLDHIEQLKPLLMIHSPFVLADKGYDVWMGNARGTKYSKGHKELSIRNPKYWEFSWHEMGVYDVAAEIDYILKVTSQKKLYYIGHSMGTTMMFALLSARPEYNQKVRLFVSLSPVAYMSHMKSTVFRILYGPLAVSILILRTMGFQEFVPHNGLVSRLSRMICEIQATSSIICSNALFLISGYDSQQLDTAMLPTIFGHIPAGTSISSLVHYGQSMVTGDFRYYDHGPAGNMKHYKTKMCPQYNLSQIVAPSAFFYSSNDWLADLKDVKKLKEQIPNLVLSNKIPLPTFNHMDFLFAKDVVQLVYKEVLAILK</sequence>
<evidence type="ECO:0000313" key="10">
    <source>
        <dbReference type="Proteomes" id="UP000015103"/>
    </source>
</evidence>
<dbReference type="Proteomes" id="UP000015103">
    <property type="component" value="Unassembled WGS sequence"/>
</dbReference>
<keyword evidence="4" id="KW-0442">Lipid degradation</keyword>
<evidence type="ECO:0000256" key="1">
    <source>
        <dbReference type="ARBA" id="ARBA00010701"/>
    </source>
</evidence>
<organism evidence="9 10">
    <name type="scientific">Rhodnius prolixus</name>
    <name type="common">Triatomid bug</name>
    <dbReference type="NCBI Taxonomy" id="13249"/>
    <lineage>
        <taxon>Eukaryota</taxon>
        <taxon>Metazoa</taxon>
        <taxon>Ecdysozoa</taxon>
        <taxon>Arthropoda</taxon>
        <taxon>Hexapoda</taxon>
        <taxon>Insecta</taxon>
        <taxon>Pterygota</taxon>
        <taxon>Neoptera</taxon>
        <taxon>Paraneoptera</taxon>
        <taxon>Hemiptera</taxon>
        <taxon>Heteroptera</taxon>
        <taxon>Panheteroptera</taxon>
        <taxon>Cimicomorpha</taxon>
        <taxon>Reduviidae</taxon>
        <taxon>Triatominae</taxon>
        <taxon>Rhodnius</taxon>
    </lineage>
</organism>
<evidence type="ECO:0000256" key="2">
    <source>
        <dbReference type="ARBA" id="ARBA00022729"/>
    </source>
</evidence>
<dbReference type="Pfam" id="PF04083">
    <property type="entry name" value="Abhydro_lipase"/>
    <property type="match status" value="1"/>
</dbReference>